<organism evidence="4 5">
    <name type="scientific">Dorea ammoniilytica</name>
    <dbReference type="NCBI Taxonomy" id="2981788"/>
    <lineage>
        <taxon>Bacteria</taxon>
        <taxon>Bacillati</taxon>
        <taxon>Bacillota</taxon>
        <taxon>Clostridia</taxon>
        <taxon>Lachnospirales</taxon>
        <taxon>Lachnospiraceae</taxon>
        <taxon>Dorea</taxon>
    </lineage>
</organism>
<dbReference type="InterPro" id="IPR038495">
    <property type="entry name" value="ATPase_E_C"/>
</dbReference>
<comment type="similarity">
    <text evidence="1">Belongs to the V-ATPase E subunit family.</text>
</comment>
<dbReference type="Pfam" id="PF01991">
    <property type="entry name" value="vATP-synt_E"/>
    <property type="match status" value="1"/>
</dbReference>
<evidence type="ECO:0000256" key="3">
    <source>
        <dbReference type="ARBA" id="ARBA00023065"/>
    </source>
</evidence>
<accession>A0ABT2S6Z2</accession>
<proteinExistence type="inferred from homology"/>
<evidence type="ECO:0000313" key="4">
    <source>
        <dbReference type="EMBL" id="MCU6700353.1"/>
    </source>
</evidence>
<dbReference type="Proteomes" id="UP001207605">
    <property type="component" value="Unassembled WGS sequence"/>
</dbReference>
<keyword evidence="3" id="KW-0406">Ion transport</keyword>
<comment type="caution">
    <text evidence="4">The sequence shown here is derived from an EMBL/GenBank/DDBJ whole genome shotgun (WGS) entry which is preliminary data.</text>
</comment>
<reference evidence="4 5" key="1">
    <citation type="journal article" date="2021" name="ISME Commun">
        <title>Automated analysis of genomic sequences facilitates high-throughput and comprehensive description of bacteria.</title>
        <authorList>
            <person name="Hitch T.C.A."/>
        </authorList>
    </citation>
    <scope>NUCLEOTIDE SEQUENCE [LARGE SCALE GENOMIC DNA]</scope>
    <source>
        <strain evidence="4 5">Sanger_02</strain>
    </source>
</reference>
<dbReference type="SUPFAM" id="SSF160527">
    <property type="entry name" value="V-type ATPase subunit E-like"/>
    <property type="match status" value="1"/>
</dbReference>
<name>A0ABT2S6Z2_9FIRM</name>
<keyword evidence="2" id="KW-0813">Transport</keyword>
<evidence type="ECO:0000256" key="2">
    <source>
        <dbReference type="ARBA" id="ARBA00022448"/>
    </source>
</evidence>
<sequence>MTIDERVAHLQEAAMEEARAKANAIVKQHEQTLTNVLNQHKGEANRQSDVRIKAETVSARQQQNMAVSKAQLELKREYGKRQKELKQELFQEVLKELQEFMKTDEYKELLVAYIEKAARFTNGEDLKIYINPSDADKKEWLEEHTGMTLTVSKENFVGGVRAVVKGRNVLIDHAYKGALEEEFQDFMFRGGTGIG</sequence>
<dbReference type="InterPro" id="IPR002842">
    <property type="entry name" value="ATPase_V1_Esu"/>
</dbReference>
<dbReference type="Gene3D" id="3.30.2320.30">
    <property type="entry name" value="ATP synthase, E subunit, C-terminal"/>
    <property type="match status" value="1"/>
</dbReference>
<dbReference type="EMBL" id="JAOQJV010000011">
    <property type="protein sequence ID" value="MCU6700353.1"/>
    <property type="molecule type" value="Genomic_DNA"/>
</dbReference>
<protein>
    <submittedName>
        <fullName evidence="4">V-type ATP synthase subunit E</fullName>
    </submittedName>
</protein>
<keyword evidence="5" id="KW-1185">Reference proteome</keyword>
<evidence type="ECO:0000313" key="5">
    <source>
        <dbReference type="Proteomes" id="UP001207605"/>
    </source>
</evidence>
<dbReference type="RefSeq" id="WP_262581763.1">
    <property type="nucleotide sequence ID" value="NZ_JAOQJV010000011.1"/>
</dbReference>
<evidence type="ECO:0000256" key="1">
    <source>
        <dbReference type="ARBA" id="ARBA00005901"/>
    </source>
</evidence>
<gene>
    <name evidence="4" type="ORF">OCV65_08935</name>
</gene>